<dbReference type="Gene3D" id="3.30.200.20">
    <property type="entry name" value="Phosphorylase Kinase, domain 1"/>
    <property type="match status" value="1"/>
</dbReference>
<evidence type="ECO:0000256" key="5">
    <source>
        <dbReference type="ARBA" id="ARBA00022729"/>
    </source>
</evidence>
<evidence type="ECO:0000256" key="2">
    <source>
        <dbReference type="ARBA" id="ARBA00022527"/>
    </source>
</evidence>
<keyword evidence="2" id="KW-0723">Serine/threonine-protein kinase</keyword>
<dbReference type="EMBL" id="OX459118">
    <property type="protein sequence ID" value="CAI9087732.1"/>
    <property type="molecule type" value="Genomic_DNA"/>
</dbReference>
<keyword evidence="12" id="KW-0675">Receptor</keyword>
<keyword evidence="11 17" id="KW-0472">Membrane</keyword>
<dbReference type="FunFam" id="1.10.510.10:FF:000129">
    <property type="entry name" value="cysteine-rich receptor-like protein kinase 10"/>
    <property type="match status" value="1"/>
</dbReference>
<dbReference type="Pfam" id="PF07714">
    <property type="entry name" value="PK_Tyr_Ser-Thr"/>
    <property type="match status" value="1"/>
</dbReference>
<dbReference type="PANTHER" id="PTHR27002">
    <property type="entry name" value="RECEPTOR-LIKE SERINE/THREONINE-PROTEIN KINASE SD1-8"/>
    <property type="match status" value="1"/>
</dbReference>
<keyword evidence="4 17" id="KW-0812">Transmembrane</keyword>
<dbReference type="GO" id="GO:0004674">
    <property type="term" value="F:protein serine/threonine kinase activity"/>
    <property type="evidence" value="ECO:0007669"/>
    <property type="project" value="UniProtKB-KW"/>
</dbReference>
<keyword evidence="7" id="KW-0547">Nucleotide-binding</keyword>
<dbReference type="AlphaFoldDB" id="A0AAV1BYY7"/>
<dbReference type="CDD" id="cd14066">
    <property type="entry name" value="STKc_IRAK"/>
    <property type="match status" value="1"/>
</dbReference>
<keyword evidence="13" id="KW-0325">Glycoprotein</keyword>
<evidence type="ECO:0000256" key="13">
    <source>
        <dbReference type="ARBA" id="ARBA00023180"/>
    </source>
</evidence>
<evidence type="ECO:0000259" key="19">
    <source>
        <dbReference type="PROSITE" id="PS51473"/>
    </source>
</evidence>
<evidence type="ECO:0000256" key="17">
    <source>
        <dbReference type="SAM" id="Phobius"/>
    </source>
</evidence>
<organism evidence="20 21">
    <name type="scientific">Oldenlandia corymbosa var. corymbosa</name>
    <dbReference type="NCBI Taxonomy" id="529605"/>
    <lineage>
        <taxon>Eukaryota</taxon>
        <taxon>Viridiplantae</taxon>
        <taxon>Streptophyta</taxon>
        <taxon>Embryophyta</taxon>
        <taxon>Tracheophyta</taxon>
        <taxon>Spermatophyta</taxon>
        <taxon>Magnoliopsida</taxon>
        <taxon>eudicotyledons</taxon>
        <taxon>Gunneridae</taxon>
        <taxon>Pentapetalae</taxon>
        <taxon>asterids</taxon>
        <taxon>lamiids</taxon>
        <taxon>Gentianales</taxon>
        <taxon>Rubiaceae</taxon>
        <taxon>Rubioideae</taxon>
        <taxon>Spermacoceae</taxon>
        <taxon>Hedyotis-Oldenlandia complex</taxon>
        <taxon>Oldenlandia</taxon>
    </lineage>
</organism>
<comment type="catalytic activity">
    <reaction evidence="14">
        <text>L-seryl-[protein] + ATP = O-phospho-L-seryl-[protein] + ADP + H(+)</text>
        <dbReference type="Rhea" id="RHEA:17989"/>
        <dbReference type="Rhea" id="RHEA-COMP:9863"/>
        <dbReference type="Rhea" id="RHEA-COMP:11604"/>
        <dbReference type="ChEBI" id="CHEBI:15378"/>
        <dbReference type="ChEBI" id="CHEBI:29999"/>
        <dbReference type="ChEBI" id="CHEBI:30616"/>
        <dbReference type="ChEBI" id="CHEBI:83421"/>
        <dbReference type="ChEBI" id="CHEBI:456216"/>
    </reaction>
</comment>
<comment type="subcellular location">
    <subcellularLocation>
        <location evidence="1">Membrane</location>
        <topology evidence="1">Single-pass membrane protein</topology>
    </subcellularLocation>
</comment>
<dbReference type="InterPro" id="IPR011009">
    <property type="entry name" value="Kinase-like_dom_sf"/>
</dbReference>
<dbReference type="InterPro" id="IPR008271">
    <property type="entry name" value="Ser/Thr_kinase_AS"/>
</dbReference>
<sequence length="482" mass="53475">MGQCTPDLSGLDCESCLRNAISKLPECCNKRQSGIVLSPSCTIRYEFYPFYNQVSPPPPPKPPTPSLPPPPPAGGTARNKDNRGGVSTRTIVFIVVPIVASIAAFVVVFWAVKRSKKRQKAINETSGVSSIRSNAESLKYNFSQVQACTNNFGVENKIGEGGFGPVYKGTLPNGQMIAVKRLSRSSKQGSEEFINEIAVVAKLQHRNLVRLLGYCLDGEEKLLIYEYVPNRSLDFFLFDLRKQMLLNWITRYKIIGGVARGLLYLHEDSRIKIIHRDLKASNILLDTNMIPKIADFGMARLFEIDQSNANTSRIAGTFGYMAPEYALHGLFSVKSDVFSFGVLVLEIISGKKNSSFLQSHGGNRDDLLSYAWRQWRNGTPLALLDPSIRESYDQQEVIQCIHIGLLCVQEDVELRPTMALVVLMLNSFSVTLPTPTPPPFFDNSRPRIFPRNEQAVAGSNQSSSAVGDSSTNEVSISELYPR</sequence>
<dbReference type="CDD" id="cd23509">
    <property type="entry name" value="Gnk2-like"/>
    <property type="match status" value="1"/>
</dbReference>
<dbReference type="InterPro" id="IPR038408">
    <property type="entry name" value="GNK2_sf"/>
</dbReference>
<dbReference type="GO" id="GO:0005886">
    <property type="term" value="C:plasma membrane"/>
    <property type="evidence" value="ECO:0007669"/>
    <property type="project" value="TreeGrafter"/>
</dbReference>
<protein>
    <submittedName>
        <fullName evidence="20">OLC1v1021879C2</fullName>
    </submittedName>
</protein>
<keyword evidence="21" id="KW-1185">Reference proteome</keyword>
<keyword evidence="5" id="KW-0732">Signal</keyword>
<feature type="transmembrane region" description="Helical" evidence="17">
    <location>
        <begin position="91"/>
        <end position="112"/>
    </location>
</feature>
<evidence type="ECO:0000256" key="15">
    <source>
        <dbReference type="ARBA" id="ARBA00047951"/>
    </source>
</evidence>
<dbReference type="InterPro" id="IPR000719">
    <property type="entry name" value="Prot_kinase_dom"/>
</dbReference>
<dbReference type="PANTHER" id="PTHR27002:SF1019">
    <property type="entry name" value="CYSTEINE-RICH RECEPTOR-LIKE PROTEIN KINASE 10"/>
    <property type="match status" value="1"/>
</dbReference>
<feature type="region of interest" description="Disordered" evidence="16">
    <location>
        <begin position="454"/>
        <end position="482"/>
    </location>
</feature>
<dbReference type="InterPro" id="IPR002902">
    <property type="entry name" value="GNK2"/>
</dbReference>
<evidence type="ECO:0000256" key="14">
    <source>
        <dbReference type="ARBA" id="ARBA00047558"/>
    </source>
</evidence>
<evidence type="ECO:0000256" key="4">
    <source>
        <dbReference type="ARBA" id="ARBA00022692"/>
    </source>
</evidence>
<evidence type="ECO:0000313" key="21">
    <source>
        <dbReference type="Proteomes" id="UP001161247"/>
    </source>
</evidence>
<proteinExistence type="predicted"/>
<dbReference type="Gene3D" id="1.10.510.10">
    <property type="entry name" value="Transferase(Phosphotransferase) domain 1"/>
    <property type="match status" value="1"/>
</dbReference>
<evidence type="ECO:0000256" key="3">
    <source>
        <dbReference type="ARBA" id="ARBA00022679"/>
    </source>
</evidence>
<evidence type="ECO:0000256" key="11">
    <source>
        <dbReference type="ARBA" id="ARBA00023136"/>
    </source>
</evidence>
<feature type="compositionally biased region" description="Pro residues" evidence="16">
    <location>
        <begin position="55"/>
        <end position="73"/>
    </location>
</feature>
<evidence type="ECO:0000256" key="8">
    <source>
        <dbReference type="ARBA" id="ARBA00022777"/>
    </source>
</evidence>
<dbReference type="GO" id="GO:0006950">
    <property type="term" value="P:response to stress"/>
    <property type="evidence" value="ECO:0007669"/>
    <property type="project" value="UniProtKB-ARBA"/>
</dbReference>
<dbReference type="InterPro" id="IPR001245">
    <property type="entry name" value="Ser-Thr/Tyr_kinase_cat_dom"/>
</dbReference>
<keyword evidence="10 17" id="KW-1133">Transmembrane helix</keyword>
<name>A0AAV1BYY7_OLDCO</name>
<dbReference type="FunFam" id="3.30.200.20:FF:000142">
    <property type="entry name" value="Cysteine-rich receptor-like protein kinase 10"/>
    <property type="match status" value="1"/>
</dbReference>
<reference evidence="20" key="1">
    <citation type="submission" date="2023-03" db="EMBL/GenBank/DDBJ databases">
        <authorList>
            <person name="Julca I."/>
        </authorList>
    </citation>
    <scope>NUCLEOTIDE SEQUENCE</scope>
</reference>
<dbReference type="PROSITE" id="PS00108">
    <property type="entry name" value="PROTEIN_KINASE_ST"/>
    <property type="match status" value="1"/>
</dbReference>
<keyword evidence="6" id="KW-0677">Repeat</keyword>
<keyword evidence="9" id="KW-0067">ATP-binding</keyword>
<evidence type="ECO:0000256" key="10">
    <source>
        <dbReference type="ARBA" id="ARBA00022989"/>
    </source>
</evidence>
<dbReference type="GO" id="GO:0005524">
    <property type="term" value="F:ATP binding"/>
    <property type="evidence" value="ECO:0007669"/>
    <property type="project" value="UniProtKB-KW"/>
</dbReference>
<evidence type="ECO:0000313" key="20">
    <source>
        <dbReference type="EMBL" id="CAI9087732.1"/>
    </source>
</evidence>
<comment type="catalytic activity">
    <reaction evidence="15">
        <text>L-threonyl-[protein] + ATP = O-phospho-L-threonyl-[protein] + ADP + H(+)</text>
        <dbReference type="Rhea" id="RHEA:46608"/>
        <dbReference type="Rhea" id="RHEA-COMP:11060"/>
        <dbReference type="Rhea" id="RHEA-COMP:11605"/>
        <dbReference type="ChEBI" id="CHEBI:15378"/>
        <dbReference type="ChEBI" id="CHEBI:30013"/>
        <dbReference type="ChEBI" id="CHEBI:30616"/>
        <dbReference type="ChEBI" id="CHEBI:61977"/>
        <dbReference type="ChEBI" id="CHEBI:456216"/>
    </reaction>
</comment>
<dbReference type="PROSITE" id="PS50011">
    <property type="entry name" value="PROTEIN_KINASE_DOM"/>
    <property type="match status" value="1"/>
</dbReference>
<accession>A0AAV1BYY7</accession>
<dbReference type="Proteomes" id="UP001161247">
    <property type="component" value="Chromosome 1"/>
</dbReference>
<feature type="region of interest" description="Disordered" evidence="16">
    <location>
        <begin position="54"/>
        <end position="83"/>
    </location>
</feature>
<evidence type="ECO:0000256" key="6">
    <source>
        <dbReference type="ARBA" id="ARBA00022737"/>
    </source>
</evidence>
<feature type="domain" description="Protein kinase" evidence="18">
    <location>
        <begin position="152"/>
        <end position="441"/>
    </location>
</feature>
<keyword evidence="8" id="KW-0418">Kinase</keyword>
<evidence type="ECO:0000256" key="16">
    <source>
        <dbReference type="SAM" id="MobiDB-lite"/>
    </source>
</evidence>
<keyword evidence="3" id="KW-0808">Transferase</keyword>
<evidence type="ECO:0000256" key="9">
    <source>
        <dbReference type="ARBA" id="ARBA00022840"/>
    </source>
</evidence>
<dbReference type="SUPFAM" id="SSF56112">
    <property type="entry name" value="Protein kinase-like (PK-like)"/>
    <property type="match status" value="1"/>
</dbReference>
<evidence type="ECO:0000256" key="7">
    <source>
        <dbReference type="ARBA" id="ARBA00022741"/>
    </source>
</evidence>
<evidence type="ECO:0000256" key="12">
    <source>
        <dbReference type="ARBA" id="ARBA00023170"/>
    </source>
</evidence>
<dbReference type="Pfam" id="PF01657">
    <property type="entry name" value="Stress-antifung"/>
    <property type="match status" value="1"/>
</dbReference>
<evidence type="ECO:0000256" key="1">
    <source>
        <dbReference type="ARBA" id="ARBA00004167"/>
    </source>
</evidence>
<dbReference type="SMART" id="SM00220">
    <property type="entry name" value="S_TKc"/>
    <property type="match status" value="1"/>
</dbReference>
<dbReference type="Gene3D" id="3.30.430.20">
    <property type="entry name" value="Gnk2 domain, C-X8-C-X2-C motif"/>
    <property type="match status" value="1"/>
</dbReference>
<gene>
    <name evidence="20" type="ORF">OLC1_LOCUS481</name>
</gene>
<feature type="domain" description="Gnk2-homologous" evidence="19">
    <location>
        <begin position="1"/>
        <end position="50"/>
    </location>
</feature>
<evidence type="ECO:0000259" key="18">
    <source>
        <dbReference type="PROSITE" id="PS50011"/>
    </source>
</evidence>
<dbReference type="PROSITE" id="PS51473">
    <property type="entry name" value="GNK2"/>
    <property type="match status" value="1"/>
</dbReference>
<feature type="compositionally biased region" description="Polar residues" evidence="16">
    <location>
        <begin position="457"/>
        <end position="475"/>
    </location>
</feature>